<feature type="domain" description="Beta-lactamase-related" evidence="1">
    <location>
        <begin position="1"/>
        <end position="214"/>
    </location>
</feature>
<proteinExistence type="predicted"/>
<dbReference type="Proteomes" id="UP000236290">
    <property type="component" value="Unassembled WGS sequence"/>
</dbReference>
<name>A0A2K0TYF6_TRIHA</name>
<dbReference type="PANTHER" id="PTHR43283:SF3">
    <property type="entry name" value="BETA-LACTAMASE FAMILY PROTEIN (AFU_ORTHOLOGUE AFUA_5G07500)"/>
    <property type="match status" value="1"/>
</dbReference>
<dbReference type="AlphaFoldDB" id="A0A2K0TYF6"/>
<reference evidence="2 3" key="1">
    <citation type="submission" date="2017-02" db="EMBL/GenBank/DDBJ databases">
        <title>Genomes of Trichoderma spp. with biocontrol activity.</title>
        <authorList>
            <person name="Gardiner D."/>
            <person name="Kazan K."/>
            <person name="Vos C."/>
            <person name="Harvey P."/>
        </authorList>
    </citation>
    <scope>NUCLEOTIDE SEQUENCE [LARGE SCALE GENOMIC DNA]</scope>
    <source>
        <strain evidence="2 3">Tr1</strain>
    </source>
</reference>
<comment type="caution">
    <text evidence="2">The sequence shown here is derived from an EMBL/GenBank/DDBJ whole genome shotgun (WGS) entry which is preliminary data.</text>
</comment>
<dbReference type="Gene3D" id="3.40.710.10">
    <property type="entry name" value="DD-peptidase/beta-lactamase superfamily"/>
    <property type="match status" value="1"/>
</dbReference>
<sequence length="259" mass="29530">MQLVEQGILKLDDGEHLENVLHELKEMKVLREDGTLEAKNKKITLRMLLTHTSGFGYTFFNERLRNWTFPVGVEEFSGRIEDITSLPLLFQPGEGWEYGTGIDWAGIAVERITGFSLDAYLQKHIFQPLGIKDMSMIPDKDMRNRLAYMHSRDADGKLRPRDHLNRIPLIVNPDDESETLRVFNSGGAGMFAKPQEYCKVLAVLLNDGTCPRTGSQLLLKDTVEEMFRNQIPQFPNYSRQSIPATKPELTNAIDELYAV</sequence>
<dbReference type="OrthoDB" id="428260at2759"/>
<dbReference type="PANTHER" id="PTHR43283">
    <property type="entry name" value="BETA-LACTAMASE-RELATED"/>
    <property type="match status" value="1"/>
</dbReference>
<dbReference type="Pfam" id="PF00144">
    <property type="entry name" value="Beta-lactamase"/>
    <property type="match status" value="1"/>
</dbReference>
<dbReference type="InterPro" id="IPR050789">
    <property type="entry name" value="Diverse_Enzym_Activities"/>
</dbReference>
<evidence type="ECO:0000313" key="3">
    <source>
        <dbReference type="Proteomes" id="UP000236290"/>
    </source>
</evidence>
<organism evidence="2 3">
    <name type="scientific">Trichoderma harzianum</name>
    <name type="common">Hypocrea lixii</name>
    <dbReference type="NCBI Taxonomy" id="5544"/>
    <lineage>
        <taxon>Eukaryota</taxon>
        <taxon>Fungi</taxon>
        <taxon>Dikarya</taxon>
        <taxon>Ascomycota</taxon>
        <taxon>Pezizomycotina</taxon>
        <taxon>Sordariomycetes</taxon>
        <taxon>Hypocreomycetidae</taxon>
        <taxon>Hypocreales</taxon>
        <taxon>Hypocreaceae</taxon>
        <taxon>Trichoderma</taxon>
    </lineage>
</organism>
<accession>A0A2K0TYF6</accession>
<dbReference type="InterPro" id="IPR001466">
    <property type="entry name" value="Beta-lactam-related"/>
</dbReference>
<dbReference type="InterPro" id="IPR012338">
    <property type="entry name" value="Beta-lactam/transpept-like"/>
</dbReference>
<protein>
    <recommendedName>
        <fullName evidence="1">Beta-lactamase-related domain-containing protein</fullName>
    </recommendedName>
</protein>
<evidence type="ECO:0000313" key="2">
    <source>
        <dbReference type="EMBL" id="PNP50562.1"/>
    </source>
</evidence>
<dbReference type="SUPFAM" id="SSF56601">
    <property type="entry name" value="beta-lactamase/transpeptidase-like"/>
    <property type="match status" value="1"/>
</dbReference>
<dbReference type="EMBL" id="MTYI01000154">
    <property type="protein sequence ID" value="PNP50562.1"/>
    <property type="molecule type" value="Genomic_DNA"/>
</dbReference>
<gene>
    <name evidence="2" type="ORF">THARTR1_08778</name>
</gene>
<evidence type="ECO:0000259" key="1">
    <source>
        <dbReference type="Pfam" id="PF00144"/>
    </source>
</evidence>